<feature type="region of interest" description="Disordered" evidence="1">
    <location>
        <begin position="216"/>
        <end position="269"/>
    </location>
</feature>
<feature type="transmembrane region" description="Helical" evidence="2">
    <location>
        <begin position="70"/>
        <end position="89"/>
    </location>
</feature>
<evidence type="ECO:0000256" key="2">
    <source>
        <dbReference type="SAM" id="Phobius"/>
    </source>
</evidence>
<accession>A0ABS0N2N5</accession>
<feature type="compositionally biased region" description="Acidic residues" evidence="1">
    <location>
        <begin position="260"/>
        <end position="269"/>
    </location>
</feature>
<keyword evidence="2" id="KW-0472">Membrane</keyword>
<sequence length="269" mass="29353">MTFKHSKFASPAALAAALSLVATPASAVELPLPSGNAAQVETGAAAEQSHHHRWRRYDRRHRNRVDAGDVIAGVVVLGTIAAIAGVFDGDDDRRDRRNRDWDRDRDYDNRDYRGDRYESGGIERAADMCVEQVERGRDRVSDVLEANRRADGWYVSGTLEAGGSWNCWIDNDGRIRNIDFGASAFPASDYAAGQRAPVPSAGEQWDDSAYARARANTRTPGDDAYTYRNPEAPIVQASAQQPDYPGGPLPGEEGLGEAPDYGEIDGDLD</sequence>
<keyword evidence="5" id="KW-1185">Reference proteome</keyword>
<reference evidence="4 5" key="1">
    <citation type="submission" date="2020-11" db="EMBL/GenBank/DDBJ databases">
        <title>Erythrobacter sediminis sp. nov., a marine bacterium from a tidal flat of Garorim Bay.</title>
        <authorList>
            <person name="Kim D."/>
            <person name="Yoo Y."/>
            <person name="Kim J.-J."/>
        </authorList>
    </citation>
    <scope>NUCLEOTIDE SEQUENCE [LARGE SCALE GENOMIC DNA]</scope>
    <source>
        <strain evidence="4 5">JGD-13</strain>
    </source>
</reference>
<keyword evidence="2" id="KW-0812">Transmembrane</keyword>
<dbReference type="EMBL" id="JAEANY010000002">
    <property type="protein sequence ID" value="MBH5322219.1"/>
    <property type="molecule type" value="Genomic_DNA"/>
</dbReference>
<feature type="signal peptide" evidence="3">
    <location>
        <begin position="1"/>
        <end position="27"/>
    </location>
</feature>
<protein>
    <recommendedName>
        <fullName evidence="6">PepSY domain-containing protein</fullName>
    </recommendedName>
</protein>
<gene>
    <name evidence="4" type="ORF">I5L03_06430</name>
</gene>
<feature type="chain" id="PRO_5046896586" description="PepSY domain-containing protein" evidence="3">
    <location>
        <begin position="28"/>
        <end position="269"/>
    </location>
</feature>
<feature type="region of interest" description="Disordered" evidence="1">
    <location>
        <begin position="92"/>
        <end position="116"/>
    </location>
</feature>
<keyword evidence="2" id="KW-1133">Transmembrane helix</keyword>
<proteinExistence type="predicted"/>
<evidence type="ECO:0000313" key="5">
    <source>
        <dbReference type="Proteomes" id="UP000602442"/>
    </source>
</evidence>
<organism evidence="4 5">
    <name type="scientific">Aurantiacibacter sediminis</name>
    <dbReference type="NCBI Taxonomy" id="2793064"/>
    <lineage>
        <taxon>Bacteria</taxon>
        <taxon>Pseudomonadati</taxon>
        <taxon>Pseudomonadota</taxon>
        <taxon>Alphaproteobacteria</taxon>
        <taxon>Sphingomonadales</taxon>
        <taxon>Erythrobacteraceae</taxon>
        <taxon>Aurantiacibacter</taxon>
    </lineage>
</organism>
<evidence type="ECO:0000313" key="4">
    <source>
        <dbReference type="EMBL" id="MBH5322219.1"/>
    </source>
</evidence>
<name>A0ABS0N2N5_9SPHN</name>
<dbReference type="Proteomes" id="UP000602442">
    <property type="component" value="Unassembled WGS sequence"/>
</dbReference>
<evidence type="ECO:0000256" key="1">
    <source>
        <dbReference type="SAM" id="MobiDB-lite"/>
    </source>
</evidence>
<dbReference type="RefSeq" id="WP_197920929.1">
    <property type="nucleotide sequence ID" value="NZ_CAWPTA010000007.1"/>
</dbReference>
<evidence type="ECO:0008006" key="6">
    <source>
        <dbReference type="Google" id="ProtNLM"/>
    </source>
</evidence>
<keyword evidence="3" id="KW-0732">Signal</keyword>
<evidence type="ECO:0000256" key="3">
    <source>
        <dbReference type="SAM" id="SignalP"/>
    </source>
</evidence>
<comment type="caution">
    <text evidence="4">The sequence shown here is derived from an EMBL/GenBank/DDBJ whole genome shotgun (WGS) entry which is preliminary data.</text>
</comment>